<comment type="caution">
    <text evidence="1">The sequence shown here is derived from an EMBL/GenBank/DDBJ whole genome shotgun (WGS) entry which is preliminary data.</text>
</comment>
<proteinExistence type="predicted"/>
<name>A0ABR2QL77_9ROSI</name>
<organism evidence="1 2">
    <name type="scientific">Hibiscus sabdariffa</name>
    <name type="common">roselle</name>
    <dbReference type="NCBI Taxonomy" id="183260"/>
    <lineage>
        <taxon>Eukaryota</taxon>
        <taxon>Viridiplantae</taxon>
        <taxon>Streptophyta</taxon>
        <taxon>Embryophyta</taxon>
        <taxon>Tracheophyta</taxon>
        <taxon>Spermatophyta</taxon>
        <taxon>Magnoliopsida</taxon>
        <taxon>eudicotyledons</taxon>
        <taxon>Gunneridae</taxon>
        <taxon>Pentapetalae</taxon>
        <taxon>rosids</taxon>
        <taxon>malvids</taxon>
        <taxon>Malvales</taxon>
        <taxon>Malvaceae</taxon>
        <taxon>Malvoideae</taxon>
        <taxon>Hibiscus</taxon>
    </lineage>
</organism>
<evidence type="ECO:0000313" key="1">
    <source>
        <dbReference type="EMBL" id="KAK9001284.1"/>
    </source>
</evidence>
<keyword evidence="2" id="KW-1185">Reference proteome</keyword>
<protein>
    <submittedName>
        <fullName evidence="1">Uncharacterized protein</fullName>
    </submittedName>
</protein>
<reference evidence="1 2" key="1">
    <citation type="journal article" date="2024" name="G3 (Bethesda)">
        <title>Genome assembly of Hibiscus sabdariffa L. provides insights into metabolisms of medicinal natural products.</title>
        <authorList>
            <person name="Kim T."/>
        </authorList>
    </citation>
    <scope>NUCLEOTIDE SEQUENCE [LARGE SCALE GENOMIC DNA]</scope>
    <source>
        <strain evidence="1">TK-2024</strain>
        <tissue evidence="1">Old leaves</tissue>
    </source>
</reference>
<sequence length="91" mass="10160">MLPVNKLSDRSMELNESGLNFGKAPLSLQPARFTSESCLSMIQLGTVPKLRLLKDRSIDKSEGTPLLEIAGIGFENPFLDKFRDQTFCNIE</sequence>
<accession>A0ABR2QL77</accession>
<dbReference type="Proteomes" id="UP001396334">
    <property type="component" value="Unassembled WGS sequence"/>
</dbReference>
<dbReference type="EMBL" id="JBBPBN010000036">
    <property type="protein sequence ID" value="KAK9001284.1"/>
    <property type="molecule type" value="Genomic_DNA"/>
</dbReference>
<evidence type="ECO:0000313" key="2">
    <source>
        <dbReference type="Proteomes" id="UP001396334"/>
    </source>
</evidence>
<gene>
    <name evidence="1" type="ORF">V6N11_083072</name>
</gene>